<dbReference type="Proteomes" id="UP000245119">
    <property type="component" value="Linkage Group LG1"/>
</dbReference>
<reference evidence="2 3" key="1">
    <citation type="submission" date="2018-04" db="EMBL/GenBank/DDBJ databases">
        <title>The genome of golden apple snail Pomacea canaliculata provides insight into stress tolerance and invasive adaptation.</title>
        <authorList>
            <person name="Liu C."/>
            <person name="Liu B."/>
            <person name="Ren Y."/>
            <person name="Zhang Y."/>
            <person name="Wang H."/>
            <person name="Li S."/>
            <person name="Jiang F."/>
            <person name="Yin L."/>
            <person name="Zhang G."/>
            <person name="Qian W."/>
            <person name="Fan W."/>
        </authorList>
    </citation>
    <scope>NUCLEOTIDE SEQUENCE [LARGE SCALE GENOMIC DNA]</scope>
    <source>
        <strain evidence="2">SZHN2017</strain>
        <tissue evidence="2">Muscle</tissue>
    </source>
</reference>
<keyword evidence="3" id="KW-1185">Reference proteome</keyword>
<organism evidence="2 3">
    <name type="scientific">Pomacea canaliculata</name>
    <name type="common">Golden apple snail</name>
    <dbReference type="NCBI Taxonomy" id="400727"/>
    <lineage>
        <taxon>Eukaryota</taxon>
        <taxon>Metazoa</taxon>
        <taxon>Spiralia</taxon>
        <taxon>Lophotrochozoa</taxon>
        <taxon>Mollusca</taxon>
        <taxon>Gastropoda</taxon>
        <taxon>Caenogastropoda</taxon>
        <taxon>Architaenioglossa</taxon>
        <taxon>Ampullarioidea</taxon>
        <taxon>Ampullariidae</taxon>
        <taxon>Pomacea</taxon>
    </lineage>
</organism>
<feature type="region of interest" description="Disordered" evidence="1">
    <location>
        <begin position="1"/>
        <end position="39"/>
    </location>
</feature>
<dbReference type="AlphaFoldDB" id="A0A2T7PVJ6"/>
<evidence type="ECO:0000313" key="3">
    <source>
        <dbReference type="Proteomes" id="UP000245119"/>
    </source>
</evidence>
<gene>
    <name evidence="2" type="ORF">C0Q70_00031</name>
</gene>
<accession>A0A2T7PVJ6</accession>
<evidence type="ECO:0000313" key="2">
    <source>
        <dbReference type="EMBL" id="PVD37441.1"/>
    </source>
</evidence>
<evidence type="ECO:0000256" key="1">
    <source>
        <dbReference type="SAM" id="MobiDB-lite"/>
    </source>
</evidence>
<dbReference type="EMBL" id="PZQS01000001">
    <property type="protein sequence ID" value="PVD37441.1"/>
    <property type="molecule type" value="Genomic_DNA"/>
</dbReference>
<sequence>MPSSRLGALGKQEVTREELARRKRHCDNTGGTYSSPVPAYIEREEGPGVRLYLLTLKREEGPGVRLYPVYIEERGGAVSPERGSYFLGPCLT</sequence>
<comment type="caution">
    <text evidence="2">The sequence shown here is derived from an EMBL/GenBank/DDBJ whole genome shotgun (WGS) entry which is preliminary data.</text>
</comment>
<name>A0A2T7PVJ6_POMCA</name>
<protein>
    <submittedName>
        <fullName evidence="2">Uncharacterized protein</fullName>
    </submittedName>
</protein>
<proteinExistence type="predicted"/>